<dbReference type="InterPro" id="IPR008878">
    <property type="entry name" value="Transposase_IS66_Orf2"/>
</dbReference>
<dbReference type="Proteomes" id="UP000480178">
    <property type="component" value="Chromosome"/>
</dbReference>
<sequence>MFALTASQRFFLYGQAVDMRKSFDALSGIVSGQMEKDVLSGDVYIFIGKRRDKIKLLVWEKGGFVLYYKRLEAGTFHLPKVGQWSLSYSELCLLIEGVEVEVKQRHKRYGCPAEKTATPA</sequence>
<reference evidence="1 2" key="1">
    <citation type="submission" date="2020-01" db="EMBL/GenBank/DDBJ databases">
        <authorList>
            <person name="Kim M.K."/>
        </authorList>
    </citation>
    <scope>NUCLEOTIDE SEQUENCE [LARGE SCALE GENOMIC DNA]</scope>
    <source>
        <strain evidence="1 2">172606-1</strain>
    </source>
</reference>
<proteinExistence type="predicted"/>
<protein>
    <submittedName>
        <fullName evidence="1">IS66 family insertion sequence element accessory protein TnpB</fullName>
    </submittedName>
</protein>
<dbReference type="EMBL" id="CP048222">
    <property type="protein sequence ID" value="QHT68707.1"/>
    <property type="molecule type" value="Genomic_DNA"/>
</dbReference>
<dbReference type="KEGG" id="rhoz:GXP67_19690"/>
<dbReference type="Pfam" id="PF05717">
    <property type="entry name" value="TnpB_IS66"/>
    <property type="match status" value="1"/>
</dbReference>
<dbReference type="PANTHER" id="PTHR36455:SF1">
    <property type="entry name" value="BLR8292 PROTEIN"/>
    <property type="match status" value="1"/>
</dbReference>
<evidence type="ECO:0000313" key="1">
    <source>
        <dbReference type="EMBL" id="QHT68707.1"/>
    </source>
</evidence>
<dbReference type="NCBIfam" id="NF033819">
    <property type="entry name" value="IS66_TnpB"/>
    <property type="match status" value="1"/>
</dbReference>
<gene>
    <name evidence="1" type="primary">tnpB</name>
    <name evidence="1" type="ORF">GXP67_19690</name>
</gene>
<evidence type="ECO:0000313" key="2">
    <source>
        <dbReference type="Proteomes" id="UP000480178"/>
    </source>
</evidence>
<dbReference type="RefSeq" id="WP_162444715.1">
    <property type="nucleotide sequence ID" value="NZ_CP048222.1"/>
</dbReference>
<dbReference type="PANTHER" id="PTHR36455">
    <property type="match status" value="1"/>
</dbReference>
<organism evidence="1 2">
    <name type="scientific">Rhodocytophaga rosea</name>
    <dbReference type="NCBI Taxonomy" id="2704465"/>
    <lineage>
        <taxon>Bacteria</taxon>
        <taxon>Pseudomonadati</taxon>
        <taxon>Bacteroidota</taxon>
        <taxon>Cytophagia</taxon>
        <taxon>Cytophagales</taxon>
        <taxon>Rhodocytophagaceae</taxon>
        <taxon>Rhodocytophaga</taxon>
    </lineage>
</organism>
<keyword evidence="2" id="KW-1185">Reference proteome</keyword>
<dbReference type="AlphaFoldDB" id="A0A6C0GL79"/>
<accession>A0A6C0GL79</accession>
<name>A0A6C0GL79_9BACT</name>